<dbReference type="EMBL" id="CADEBD010000300">
    <property type="protein sequence ID" value="CAB3236140.1"/>
    <property type="molecule type" value="Genomic_DNA"/>
</dbReference>
<organism evidence="1 2">
    <name type="scientific">Arctia plantaginis</name>
    <name type="common">Wood tiger moth</name>
    <name type="synonym">Phalaena plantaginis</name>
    <dbReference type="NCBI Taxonomy" id="874455"/>
    <lineage>
        <taxon>Eukaryota</taxon>
        <taxon>Metazoa</taxon>
        <taxon>Ecdysozoa</taxon>
        <taxon>Arthropoda</taxon>
        <taxon>Hexapoda</taxon>
        <taxon>Insecta</taxon>
        <taxon>Pterygota</taxon>
        <taxon>Neoptera</taxon>
        <taxon>Endopterygota</taxon>
        <taxon>Lepidoptera</taxon>
        <taxon>Glossata</taxon>
        <taxon>Ditrysia</taxon>
        <taxon>Noctuoidea</taxon>
        <taxon>Erebidae</taxon>
        <taxon>Arctiinae</taxon>
        <taxon>Arctia</taxon>
    </lineage>
</organism>
<reference evidence="1 2" key="1">
    <citation type="submission" date="2020-04" db="EMBL/GenBank/DDBJ databases">
        <authorList>
            <person name="Wallbank WR R."/>
            <person name="Pardo Diaz C."/>
            <person name="Kozak K."/>
            <person name="Martin S."/>
            <person name="Jiggins C."/>
            <person name="Moest M."/>
            <person name="Warren A I."/>
            <person name="Byers J.R.P. K."/>
            <person name="Montejo-Kovacevich G."/>
            <person name="Yen C E."/>
        </authorList>
    </citation>
    <scope>NUCLEOTIDE SEQUENCE [LARGE SCALE GENOMIC DNA]</scope>
</reference>
<dbReference type="Proteomes" id="UP000494256">
    <property type="component" value="Unassembled WGS sequence"/>
</dbReference>
<dbReference type="OrthoDB" id="7476611at2759"/>
<dbReference type="AlphaFoldDB" id="A0A8S0ZSL5"/>
<comment type="caution">
    <text evidence="1">The sequence shown here is derived from an EMBL/GenBank/DDBJ whole genome shotgun (WGS) entry which is preliminary data.</text>
</comment>
<evidence type="ECO:0000313" key="1">
    <source>
        <dbReference type="EMBL" id="CAB3236140.1"/>
    </source>
</evidence>
<proteinExistence type="predicted"/>
<accession>A0A8S0ZSL5</accession>
<gene>
    <name evidence="1" type="ORF">APLA_LOCUS7241</name>
</gene>
<name>A0A8S0ZSL5_ARCPL</name>
<protein>
    <submittedName>
        <fullName evidence="1">Uncharacterized protein</fullName>
    </submittedName>
</protein>
<sequence>MKRDRGVSWRSGVVEARGVNLACSGGGPSALGSLIGHRKYRPPPILKSLPFCFASHLASFVSLSRARCVA</sequence>
<evidence type="ECO:0000313" key="2">
    <source>
        <dbReference type="Proteomes" id="UP000494256"/>
    </source>
</evidence>